<reference evidence="3" key="1">
    <citation type="journal article" date="2020" name="Stud. Mycol.">
        <title>101 Dothideomycetes genomes: a test case for predicting lifestyles and emergence of pathogens.</title>
        <authorList>
            <person name="Haridas S."/>
            <person name="Albert R."/>
            <person name="Binder M."/>
            <person name="Bloem J."/>
            <person name="Labutti K."/>
            <person name="Salamov A."/>
            <person name="Andreopoulos B."/>
            <person name="Baker S."/>
            <person name="Barry K."/>
            <person name="Bills G."/>
            <person name="Bluhm B."/>
            <person name="Cannon C."/>
            <person name="Castanera R."/>
            <person name="Culley D."/>
            <person name="Daum C."/>
            <person name="Ezra D."/>
            <person name="Gonzalez J."/>
            <person name="Henrissat B."/>
            <person name="Kuo A."/>
            <person name="Liang C."/>
            <person name="Lipzen A."/>
            <person name="Lutzoni F."/>
            <person name="Magnuson J."/>
            <person name="Mondo S."/>
            <person name="Nolan M."/>
            <person name="Ohm R."/>
            <person name="Pangilinan J."/>
            <person name="Park H.-J."/>
            <person name="Ramirez L."/>
            <person name="Alfaro M."/>
            <person name="Sun H."/>
            <person name="Tritt A."/>
            <person name="Yoshinaga Y."/>
            <person name="Zwiers L.-H."/>
            <person name="Turgeon B."/>
            <person name="Goodwin S."/>
            <person name="Spatafora J."/>
            <person name="Crous P."/>
            <person name="Grigoriev I."/>
        </authorList>
    </citation>
    <scope>NUCLEOTIDE SEQUENCE</scope>
    <source>
        <strain evidence="3">CBS 101060</strain>
    </source>
</reference>
<dbReference type="InterPro" id="IPR001509">
    <property type="entry name" value="Epimerase_deHydtase"/>
</dbReference>
<dbReference type="PANTHER" id="PTHR48079:SF6">
    <property type="entry name" value="NAD(P)-BINDING DOMAIN-CONTAINING PROTEIN-RELATED"/>
    <property type="match status" value="1"/>
</dbReference>
<dbReference type="OrthoDB" id="2130169at2759"/>
<comment type="caution">
    <text evidence="3">The sequence shown here is derived from an EMBL/GenBank/DDBJ whole genome shotgun (WGS) entry which is preliminary data.</text>
</comment>
<dbReference type="InterPro" id="IPR051783">
    <property type="entry name" value="NAD(P)-dependent_oxidoreduct"/>
</dbReference>
<feature type="domain" description="NmrA-like" evidence="2">
    <location>
        <begin position="3"/>
        <end position="82"/>
    </location>
</feature>
<gene>
    <name evidence="3" type="ORF">M501DRAFT_1060396</name>
</gene>
<dbReference type="SUPFAM" id="SSF51735">
    <property type="entry name" value="NAD(P)-binding Rossmann-fold domains"/>
    <property type="match status" value="1"/>
</dbReference>
<dbReference type="Proteomes" id="UP000799429">
    <property type="component" value="Unassembled WGS sequence"/>
</dbReference>
<organism evidence="3 4">
    <name type="scientific">Patellaria atrata CBS 101060</name>
    <dbReference type="NCBI Taxonomy" id="1346257"/>
    <lineage>
        <taxon>Eukaryota</taxon>
        <taxon>Fungi</taxon>
        <taxon>Dikarya</taxon>
        <taxon>Ascomycota</taxon>
        <taxon>Pezizomycotina</taxon>
        <taxon>Dothideomycetes</taxon>
        <taxon>Dothideomycetes incertae sedis</taxon>
        <taxon>Patellariales</taxon>
        <taxon>Patellariaceae</taxon>
        <taxon>Patellaria</taxon>
    </lineage>
</organism>
<name>A0A9P4S421_9PEZI</name>
<dbReference type="GO" id="GO:0004029">
    <property type="term" value="F:aldehyde dehydrogenase (NAD+) activity"/>
    <property type="evidence" value="ECO:0007669"/>
    <property type="project" value="TreeGrafter"/>
</dbReference>
<proteinExistence type="predicted"/>
<dbReference type="EMBL" id="MU006106">
    <property type="protein sequence ID" value="KAF2835764.1"/>
    <property type="molecule type" value="Genomic_DNA"/>
</dbReference>
<dbReference type="Pfam" id="PF01370">
    <property type="entry name" value="Epimerase"/>
    <property type="match status" value="1"/>
</dbReference>
<evidence type="ECO:0000313" key="3">
    <source>
        <dbReference type="EMBL" id="KAF2835764.1"/>
    </source>
</evidence>
<dbReference type="AlphaFoldDB" id="A0A9P4S421"/>
<dbReference type="InterPro" id="IPR008030">
    <property type="entry name" value="NmrA-like"/>
</dbReference>
<evidence type="ECO:0000313" key="4">
    <source>
        <dbReference type="Proteomes" id="UP000799429"/>
    </source>
</evidence>
<evidence type="ECO:0000259" key="2">
    <source>
        <dbReference type="Pfam" id="PF05368"/>
    </source>
</evidence>
<dbReference type="PANTHER" id="PTHR48079">
    <property type="entry name" value="PROTEIN YEEZ"/>
    <property type="match status" value="1"/>
</dbReference>
<dbReference type="Pfam" id="PF05368">
    <property type="entry name" value="NmrA"/>
    <property type="match status" value="1"/>
</dbReference>
<dbReference type="GO" id="GO:0005737">
    <property type="term" value="C:cytoplasm"/>
    <property type="evidence" value="ECO:0007669"/>
    <property type="project" value="TreeGrafter"/>
</dbReference>
<dbReference type="Gene3D" id="3.40.50.720">
    <property type="entry name" value="NAD(P)-binding Rossmann-like Domain"/>
    <property type="match status" value="1"/>
</dbReference>
<evidence type="ECO:0000259" key="1">
    <source>
        <dbReference type="Pfam" id="PF01370"/>
    </source>
</evidence>
<sequence>MAPTILVTGGTGYIGGSVLNTLATKHPEYEIAALLRRLPEGFASRYPNIKVINGDYDSYDIIAEAAENSDVVVHNGNSDHEPSLKALIAGLKRRASRYSPAFLIHLSGSGLVADWREDRTPGTRNSKTWSDIGDLVEIRSRPRGELHQNTEAILAAAAAEEEKTGVKIAVICPPDIYGKGSGPGKVASIFIPLYVSKIKETGRAFYAGEGENRRGWVHIEDLMQVYLGLVEDAVAGGKNADWGTQGYYFASSQEASQKEIATTTGKVLEKLGVITNAEPLSLPTAEIDTMIKVYPQYPLLGRYLFASNSRTTADRATKWLGYKPSAPSLWDTVEEDITTALAE</sequence>
<feature type="domain" description="NAD-dependent epimerase/dehydratase" evidence="1">
    <location>
        <begin position="157"/>
        <end position="239"/>
    </location>
</feature>
<accession>A0A9P4S421</accession>
<keyword evidence="4" id="KW-1185">Reference proteome</keyword>
<dbReference type="InterPro" id="IPR036291">
    <property type="entry name" value="NAD(P)-bd_dom_sf"/>
</dbReference>
<protein>
    <submittedName>
        <fullName evidence="3">NAD(P)-binding protein</fullName>
    </submittedName>
</protein>